<comment type="caution">
    <text evidence="2">The sequence shown here is derived from an EMBL/GenBank/DDBJ whole genome shotgun (WGS) entry which is preliminary data.</text>
</comment>
<gene>
    <name evidence="2" type="ORF">AGOR_G00219740</name>
</gene>
<keyword evidence="3" id="KW-1185">Reference proteome</keyword>
<feature type="compositionally biased region" description="Acidic residues" evidence="1">
    <location>
        <begin position="52"/>
        <end position="63"/>
    </location>
</feature>
<evidence type="ECO:0000313" key="2">
    <source>
        <dbReference type="EMBL" id="KAI1885398.1"/>
    </source>
</evidence>
<feature type="compositionally biased region" description="Low complexity" evidence="1">
    <location>
        <begin position="197"/>
        <end position="221"/>
    </location>
</feature>
<dbReference type="Proteomes" id="UP000829720">
    <property type="component" value="Unassembled WGS sequence"/>
</dbReference>
<evidence type="ECO:0000313" key="3">
    <source>
        <dbReference type="Proteomes" id="UP000829720"/>
    </source>
</evidence>
<name>A0A8T3CS96_9TELE</name>
<sequence>MDRHDKDVEHRTAEESEDDGQDEEDEEDEAEDDEEEEEDEEEEKDTEAVQDQVEETETLPEQDDGYKVERNPQISGVIKEEMVVDGVKKLCFLSCRPVNWPLQHREESEAEQTNTPQTEVKADSNSRSENGTKEVKLRGLFGSNRKISLFKRSSTTEAKREGGTRGEEEKRATESPRSTGKSEVGAETTSSSDAEPQARGQQRAAGPGAPPSSRSATCNLL</sequence>
<protein>
    <submittedName>
        <fullName evidence="2">Uncharacterized protein</fullName>
    </submittedName>
</protein>
<feature type="compositionally biased region" description="Acidic residues" evidence="1">
    <location>
        <begin position="15"/>
        <end position="45"/>
    </location>
</feature>
<proteinExistence type="predicted"/>
<feature type="compositionally biased region" description="Polar residues" evidence="1">
    <location>
        <begin position="175"/>
        <end position="194"/>
    </location>
</feature>
<feature type="region of interest" description="Disordered" evidence="1">
    <location>
        <begin position="101"/>
        <end position="221"/>
    </location>
</feature>
<reference evidence="2" key="1">
    <citation type="submission" date="2021-01" db="EMBL/GenBank/DDBJ databases">
        <authorList>
            <person name="Zahm M."/>
            <person name="Roques C."/>
            <person name="Cabau C."/>
            <person name="Klopp C."/>
            <person name="Donnadieu C."/>
            <person name="Jouanno E."/>
            <person name="Lampietro C."/>
            <person name="Louis A."/>
            <person name="Herpin A."/>
            <person name="Echchiki A."/>
            <person name="Berthelot C."/>
            <person name="Parey E."/>
            <person name="Roest-Crollius H."/>
            <person name="Braasch I."/>
            <person name="Postlethwait J."/>
            <person name="Bobe J."/>
            <person name="Montfort J."/>
            <person name="Bouchez O."/>
            <person name="Begum T."/>
            <person name="Mejri S."/>
            <person name="Adams A."/>
            <person name="Chen W.-J."/>
            <person name="Guiguen Y."/>
        </authorList>
    </citation>
    <scope>NUCLEOTIDE SEQUENCE</scope>
    <source>
        <tissue evidence="2">Blood</tissue>
    </source>
</reference>
<feature type="region of interest" description="Disordered" evidence="1">
    <location>
        <begin position="1"/>
        <end position="76"/>
    </location>
</feature>
<dbReference type="AlphaFoldDB" id="A0A8T3CS96"/>
<dbReference type="EMBL" id="JAERUA010000021">
    <property type="protein sequence ID" value="KAI1885398.1"/>
    <property type="molecule type" value="Genomic_DNA"/>
</dbReference>
<organism evidence="2 3">
    <name type="scientific">Albula goreensis</name>
    <dbReference type="NCBI Taxonomy" id="1534307"/>
    <lineage>
        <taxon>Eukaryota</taxon>
        <taxon>Metazoa</taxon>
        <taxon>Chordata</taxon>
        <taxon>Craniata</taxon>
        <taxon>Vertebrata</taxon>
        <taxon>Euteleostomi</taxon>
        <taxon>Actinopterygii</taxon>
        <taxon>Neopterygii</taxon>
        <taxon>Teleostei</taxon>
        <taxon>Albuliformes</taxon>
        <taxon>Albulidae</taxon>
        <taxon>Albula</taxon>
    </lineage>
</organism>
<evidence type="ECO:0000256" key="1">
    <source>
        <dbReference type="SAM" id="MobiDB-lite"/>
    </source>
</evidence>
<feature type="compositionally biased region" description="Basic and acidic residues" evidence="1">
    <location>
        <begin position="157"/>
        <end position="174"/>
    </location>
</feature>
<accession>A0A8T3CS96</accession>
<feature type="compositionally biased region" description="Basic and acidic residues" evidence="1">
    <location>
        <begin position="1"/>
        <end position="14"/>
    </location>
</feature>
<feature type="compositionally biased region" description="Basic and acidic residues" evidence="1">
    <location>
        <begin position="120"/>
        <end position="137"/>
    </location>
</feature>
<dbReference type="OrthoDB" id="10253607at2759"/>